<dbReference type="AlphaFoldDB" id="A0ABD1UQD5"/>
<proteinExistence type="predicted"/>
<reference evidence="2" key="1">
    <citation type="submission" date="2024-07" db="EMBL/GenBank/DDBJ databases">
        <title>Two chromosome-level genome assemblies of Korean endemic species Abeliophyllum distichum and Forsythia ovata (Oleaceae).</title>
        <authorList>
            <person name="Jang H."/>
        </authorList>
    </citation>
    <scope>NUCLEOTIDE SEQUENCE [LARGE SCALE GENOMIC DNA]</scope>
</reference>
<evidence type="ECO:0000313" key="2">
    <source>
        <dbReference type="Proteomes" id="UP001604336"/>
    </source>
</evidence>
<comment type="caution">
    <text evidence="1">The sequence shown here is derived from an EMBL/GenBank/DDBJ whole genome shotgun (WGS) entry which is preliminary data.</text>
</comment>
<accession>A0ABD1UQD5</accession>
<dbReference type="Proteomes" id="UP001604336">
    <property type="component" value="Unassembled WGS sequence"/>
</dbReference>
<organism evidence="1 2">
    <name type="scientific">Abeliophyllum distichum</name>
    <dbReference type="NCBI Taxonomy" id="126358"/>
    <lineage>
        <taxon>Eukaryota</taxon>
        <taxon>Viridiplantae</taxon>
        <taxon>Streptophyta</taxon>
        <taxon>Embryophyta</taxon>
        <taxon>Tracheophyta</taxon>
        <taxon>Spermatophyta</taxon>
        <taxon>Magnoliopsida</taxon>
        <taxon>eudicotyledons</taxon>
        <taxon>Gunneridae</taxon>
        <taxon>Pentapetalae</taxon>
        <taxon>asterids</taxon>
        <taxon>lamiids</taxon>
        <taxon>Lamiales</taxon>
        <taxon>Oleaceae</taxon>
        <taxon>Forsythieae</taxon>
        <taxon>Abeliophyllum</taxon>
    </lineage>
</organism>
<dbReference type="EMBL" id="JBFOLK010000003">
    <property type="protein sequence ID" value="KAL2527152.1"/>
    <property type="molecule type" value="Genomic_DNA"/>
</dbReference>
<name>A0ABD1UQD5_9LAMI</name>
<evidence type="ECO:0000313" key="1">
    <source>
        <dbReference type="EMBL" id="KAL2527152.1"/>
    </source>
</evidence>
<sequence>MGKVDQVEAKANKLFDDLQVMGSTNTRLGSKNVALQLKVETLVSAEAVLKIKLVAIAKDVSQAERRMLEAHGLRRTAEDARKWVEERAAMAKETIASINRDFNAMVLEKDKQLVVGMCKLEKLKEKLAMVTETRAVRLYRRNFPSTLLYTCLATRFMETGSDLLTEKI</sequence>
<protein>
    <submittedName>
        <fullName evidence="1">Uncharacterized protein</fullName>
    </submittedName>
</protein>
<gene>
    <name evidence="1" type="ORF">Adt_12206</name>
</gene>
<keyword evidence="2" id="KW-1185">Reference proteome</keyword>